<keyword evidence="2" id="KW-0479">Metal-binding</keyword>
<dbReference type="Pfam" id="PF04434">
    <property type="entry name" value="SWIM"/>
    <property type="match status" value="1"/>
</dbReference>
<evidence type="ECO:0000256" key="3">
    <source>
        <dbReference type="ARBA" id="ARBA00022771"/>
    </source>
</evidence>
<dbReference type="GO" id="GO:0008270">
    <property type="term" value="F:zinc ion binding"/>
    <property type="evidence" value="ECO:0007669"/>
    <property type="project" value="UniProtKB-KW"/>
</dbReference>
<evidence type="ECO:0000256" key="7">
    <source>
        <dbReference type="PROSITE-ProRule" id="PRU00325"/>
    </source>
</evidence>
<dbReference type="GO" id="GO:0004803">
    <property type="term" value="F:transposase activity"/>
    <property type="evidence" value="ECO:0007669"/>
    <property type="project" value="InterPro"/>
</dbReference>
<feature type="compositionally biased region" description="Low complexity" evidence="8">
    <location>
        <begin position="1135"/>
        <end position="1149"/>
    </location>
</feature>
<dbReference type="Proteomes" id="UP000188268">
    <property type="component" value="Unassembled WGS sequence"/>
</dbReference>
<dbReference type="Pfam" id="PF10551">
    <property type="entry name" value="MULE"/>
    <property type="match status" value="1"/>
</dbReference>
<feature type="region of interest" description="Disordered" evidence="8">
    <location>
        <begin position="929"/>
        <end position="1018"/>
    </location>
</feature>
<proteinExistence type="predicted"/>
<dbReference type="SMART" id="SM00575">
    <property type="entry name" value="ZnF_PMZ"/>
    <property type="match status" value="1"/>
</dbReference>
<dbReference type="Gramene" id="OMO84172">
    <property type="protein sequence ID" value="OMO84172"/>
    <property type="gene ID" value="CCACVL1_10968"/>
</dbReference>
<name>A0A1R3INL5_COCAP</name>
<dbReference type="PANTHER" id="PTHR31973:SF187">
    <property type="entry name" value="MUTATOR TRANSPOSASE MUDRA PROTEIN"/>
    <property type="match status" value="1"/>
</dbReference>
<reference evidence="10 11" key="1">
    <citation type="submission" date="2013-09" db="EMBL/GenBank/DDBJ databases">
        <title>Corchorus capsularis genome sequencing.</title>
        <authorList>
            <person name="Alam M."/>
            <person name="Haque M.S."/>
            <person name="Islam M.S."/>
            <person name="Emdad E.M."/>
            <person name="Islam M.M."/>
            <person name="Ahmed B."/>
            <person name="Halim A."/>
            <person name="Hossen Q.M.M."/>
            <person name="Hossain M.Z."/>
            <person name="Ahmed R."/>
            <person name="Khan M.M."/>
            <person name="Islam R."/>
            <person name="Rashid M.M."/>
            <person name="Khan S.A."/>
            <person name="Rahman M.S."/>
            <person name="Alam M."/>
        </authorList>
    </citation>
    <scope>NUCLEOTIDE SEQUENCE [LARGE SCALE GENOMIC DNA]</scope>
    <source>
        <strain evidence="11">cv. CVL-1</strain>
        <tissue evidence="10">Whole seedling</tissue>
    </source>
</reference>
<dbReference type="InterPro" id="IPR007527">
    <property type="entry name" value="Znf_SWIM"/>
</dbReference>
<dbReference type="STRING" id="210143.A0A1R3INL5"/>
<dbReference type="OMA" id="KHANASY"/>
<dbReference type="EMBL" id="AWWV01009759">
    <property type="protein sequence ID" value="OMO84172.1"/>
    <property type="molecule type" value="Genomic_DNA"/>
</dbReference>
<evidence type="ECO:0000256" key="1">
    <source>
        <dbReference type="ARBA" id="ARBA00022578"/>
    </source>
</evidence>
<gene>
    <name evidence="10" type="ORF">CCACVL1_10968</name>
</gene>
<keyword evidence="11" id="KW-1185">Reference proteome</keyword>
<feature type="compositionally biased region" description="Low complexity" evidence="8">
    <location>
        <begin position="1077"/>
        <end position="1102"/>
    </location>
</feature>
<feature type="compositionally biased region" description="Polar residues" evidence="8">
    <location>
        <begin position="977"/>
        <end position="989"/>
    </location>
</feature>
<protein>
    <submittedName>
        <fullName evidence="10">Transposase, MuDR, plant</fullName>
    </submittedName>
</protein>
<feature type="region of interest" description="Disordered" evidence="8">
    <location>
        <begin position="199"/>
        <end position="225"/>
    </location>
</feature>
<dbReference type="GO" id="GO:0003677">
    <property type="term" value="F:DNA binding"/>
    <property type="evidence" value="ECO:0007669"/>
    <property type="project" value="UniProtKB-KW"/>
</dbReference>
<dbReference type="PROSITE" id="PS01007">
    <property type="entry name" value="TRANSPOSASE_MUTATOR"/>
    <property type="match status" value="1"/>
</dbReference>
<keyword evidence="5" id="KW-0238">DNA-binding</keyword>
<feature type="region of interest" description="Disordered" evidence="8">
    <location>
        <begin position="1073"/>
        <end position="1173"/>
    </location>
</feature>
<feature type="compositionally biased region" description="Basic and acidic residues" evidence="8">
    <location>
        <begin position="960"/>
        <end position="973"/>
    </location>
</feature>
<feature type="region of interest" description="Disordered" evidence="8">
    <location>
        <begin position="280"/>
        <end position="303"/>
    </location>
</feature>
<keyword evidence="3 7" id="KW-0863">Zinc-finger</keyword>
<dbReference type="Pfam" id="PF26130">
    <property type="entry name" value="PB1-like"/>
    <property type="match status" value="1"/>
</dbReference>
<keyword evidence="6" id="KW-0233">DNA recombination</keyword>
<dbReference type="OrthoDB" id="1683089at2759"/>
<dbReference type="InterPro" id="IPR018289">
    <property type="entry name" value="MULE_transposase_dom"/>
</dbReference>
<sequence>MDNNVPSTSNEVELEDFGGDSVDYSPLFVTDQTFETDSKAIDWAKHIAIRNGFELTISSQKDGGRKKILQVELEDIEKSIKSVPVSSKPPRIGWSRQLDRPLASVDKDDDYLLAKENIFLPLLVHYQGRFEWQGPRLRYVDGIVDDIRIDPDKLSYFEIVGVFEDNGYQNVKNIYYLRPGFRLEQGLTRCSRSPEIYLALPPPENNGNEENGEGNDEGPEGGVQEEPVDHIEENDEAADIEEPVVDQEVNEQAANIGEVVHNEEEVENHVEVETEEYVGEAAAETSNVGDKAGPSIDEDEGGYFDVRVGVDPAYYTQGGLGEDSDDDEFVDSRQRILRELKSLFNSMKRASTGDEGNGQDNQERPENTDGAFDEDWYYNEEVFGEVVNDDDEKFDDATRRAGKYPVYDGTAEKPYIEKGMLFTSTEEFKHAVSLMALHAKKAIVWVKNDRRWVTGKCKAVDCPWRIYGTFDKHLQSFQYRTFNSNHDCGKAIVNPRLSRKLLKELYEDEIRDDPFIQTEKIVKDVRKKYGVGVKMTMVRRAKKEVFDDVIQNYSKEFSLLWDYALAIRKSNPGSTTLLQVHQTDPEGNSNPVFDRFYVCFAALKKGFQDGCRPFIGLDGCWLKSLTKGELLVAVGRDANNQMYPFAWALVEKENTVTWKWFLELLIEDIDIVQEGSGWTLMTDQQKGLDKAIHRVLPRAEHRYCARHVYVNFYHRGFKGEEMRQCFWRIAHAITMREYLAGLEELKKKRPLAYKDLMEVEPPHHSWCRAWFKDDSMCELVDNNICEAFNGSLLGARRLSVVSLFEEIRRKLIERIASKIKECSNWKGNHGRRIWNVIEKNSRVANNCEVMFNGDDGYEIQHGEDRYVVRLDEKKCSCRRYTLSGIPCAHAICAIRERGAKIEDYVSSWYHASTYMACYANVLQPMTGRSDWPKAPGGQLPIQPPPFERVPGRPKTARRKKPDEPNKDKDDTHLSRVGQIQTCSKCQQQGHNKKSCKKDMEGTRAEMTSQPTPTPTVQQGRIDATGEFVEVATSGSFIFSGSQSMPHTIFTNFSISASATGSIFMPASVSTQVSAEKPTAPSQQQTSASTSVPKKSKPPKATSRPLPKILTMPPRTGDCSWIDEAGNHHGLKRGRSSPASVAKFKKAAVAQNRVQSSQAPVRRSPRNLQKGSVE</sequence>
<dbReference type="AlphaFoldDB" id="A0A1R3INL5"/>
<dbReference type="GO" id="GO:0006313">
    <property type="term" value="P:DNA transposition"/>
    <property type="evidence" value="ECO:0007669"/>
    <property type="project" value="InterPro"/>
</dbReference>
<evidence type="ECO:0000256" key="8">
    <source>
        <dbReference type="SAM" id="MobiDB-lite"/>
    </source>
</evidence>
<dbReference type="InterPro" id="IPR004332">
    <property type="entry name" value="Transposase_MuDR"/>
</dbReference>
<evidence type="ECO:0000259" key="9">
    <source>
        <dbReference type="PROSITE" id="PS50966"/>
    </source>
</evidence>
<evidence type="ECO:0000256" key="2">
    <source>
        <dbReference type="ARBA" id="ARBA00022723"/>
    </source>
</evidence>
<dbReference type="InterPro" id="IPR058594">
    <property type="entry name" value="PB1-like_dom_pln"/>
</dbReference>
<keyword evidence="4" id="KW-0862">Zinc</keyword>
<evidence type="ECO:0000313" key="11">
    <source>
        <dbReference type="Proteomes" id="UP000188268"/>
    </source>
</evidence>
<evidence type="ECO:0000256" key="6">
    <source>
        <dbReference type="ARBA" id="ARBA00023172"/>
    </source>
</evidence>
<evidence type="ECO:0000256" key="5">
    <source>
        <dbReference type="ARBA" id="ARBA00023125"/>
    </source>
</evidence>
<feature type="domain" description="SWIM-type" evidence="9">
    <location>
        <begin position="866"/>
        <end position="898"/>
    </location>
</feature>
<organism evidence="10 11">
    <name type="scientific">Corchorus capsularis</name>
    <name type="common">Jute</name>
    <dbReference type="NCBI Taxonomy" id="210143"/>
    <lineage>
        <taxon>Eukaryota</taxon>
        <taxon>Viridiplantae</taxon>
        <taxon>Streptophyta</taxon>
        <taxon>Embryophyta</taxon>
        <taxon>Tracheophyta</taxon>
        <taxon>Spermatophyta</taxon>
        <taxon>Magnoliopsida</taxon>
        <taxon>eudicotyledons</taxon>
        <taxon>Gunneridae</taxon>
        <taxon>Pentapetalae</taxon>
        <taxon>rosids</taxon>
        <taxon>malvids</taxon>
        <taxon>Malvales</taxon>
        <taxon>Malvaceae</taxon>
        <taxon>Grewioideae</taxon>
        <taxon>Apeibeae</taxon>
        <taxon>Corchorus</taxon>
    </lineage>
</organism>
<accession>A0A1R3INL5</accession>
<dbReference type="Pfam" id="PF03108">
    <property type="entry name" value="DBD_Tnp_Mut"/>
    <property type="match status" value="1"/>
</dbReference>
<dbReference type="InterPro" id="IPR001207">
    <property type="entry name" value="Transposase_mutator"/>
</dbReference>
<comment type="caution">
    <text evidence="10">The sequence shown here is derived from an EMBL/GenBank/DDBJ whole genome shotgun (WGS) entry which is preliminary data.</text>
</comment>
<evidence type="ECO:0000256" key="4">
    <source>
        <dbReference type="ARBA" id="ARBA00022833"/>
    </source>
</evidence>
<evidence type="ECO:0000313" key="10">
    <source>
        <dbReference type="EMBL" id="OMO84172.1"/>
    </source>
</evidence>
<dbReference type="InterPro" id="IPR006564">
    <property type="entry name" value="Znf_PMZ"/>
</dbReference>
<feature type="region of interest" description="Disordered" evidence="8">
    <location>
        <begin position="349"/>
        <end position="371"/>
    </location>
</feature>
<dbReference type="PROSITE" id="PS50966">
    <property type="entry name" value="ZF_SWIM"/>
    <property type="match status" value="1"/>
</dbReference>
<feature type="compositionally biased region" description="Acidic residues" evidence="8">
    <location>
        <begin position="210"/>
        <end position="219"/>
    </location>
</feature>
<keyword evidence="1" id="KW-0815">Transposition</keyword>
<dbReference type="PANTHER" id="PTHR31973">
    <property type="entry name" value="POLYPROTEIN, PUTATIVE-RELATED"/>
    <property type="match status" value="1"/>
</dbReference>